<reference evidence="4" key="2">
    <citation type="submission" date="2016-11" db="EMBL/GenBank/DDBJ databases">
        <authorList>
            <person name="Varghese N."/>
            <person name="Submissions S."/>
        </authorList>
    </citation>
    <scope>NUCLEOTIDE SEQUENCE [LARGE SCALE GENOMIC DNA]</scope>
    <source>
        <strain evidence="4">DSM 19859</strain>
    </source>
</reference>
<dbReference type="InterPro" id="IPR011652">
    <property type="entry name" value="MORN_2"/>
</dbReference>
<dbReference type="EMBL" id="QOVN01000002">
    <property type="protein sequence ID" value="RXG30328.1"/>
    <property type="molecule type" value="Genomic_DNA"/>
</dbReference>
<proteinExistence type="predicted"/>
<dbReference type="Pfam" id="PF07661">
    <property type="entry name" value="MORN_2"/>
    <property type="match status" value="2"/>
</dbReference>
<organism evidence="3 4">
    <name type="scientific">Leeuwenhoekiella palythoae</name>
    <dbReference type="NCBI Taxonomy" id="573501"/>
    <lineage>
        <taxon>Bacteria</taxon>
        <taxon>Pseudomonadati</taxon>
        <taxon>Bacteroidota</taxon>
        <taxon>Flavobacteriia</taxon>
        <taxon>Flavobacteriales</taxon>
        <taxon>Flavobacteriaceae</taxon>
        <taxon>Leeuwenhoekiella</taxon>
    </lineage>
</organism>
<evidence type="ECO:0000313" key="3">
    <source>
        <dbReference type="EMBL" id="SHI04568.1"/>
    </source>
</evidence>
<dbReference type="AlphaFoldDB" id="A0A1M5XYF8"/>
<feature type="chain" id="PRO_5009915127" evidence="1">
    <location>
        <begin position="20"/>
        <end position="366"/>
    </location>
</feature>
<accession>A0A1M5XYF8</accession>
<dbReference type="Gene3D" id="3.90.930.1">
    <property type="match status" value="1"/>
</dbReference>
<dbReference type="STRING" id="573501.SAMN04487999_1783"/>
<evidence type="ECO:0000313" key="2">
    <source>
        <dbReference type="EMBL" id="RXG30328.1"/>
    </source>
</evidence>
<reference evidence="3" key="1">
    <citation type="submission" date="2016-11" db="EMBL/GenBank/DDBJ databases">
        <authorList>
            <person name="Jaros S."/>
            <person name="Januszkiewicz K."/>
            <person name="Wedrychowicz H."/>
        </authorList>
    </citation>
    <scope>NUCLEOTIDE SEQUENCE [LARGE SCALE GENOMIC DNA]</scope>
    <source>
        <strain evidence="3">DSM 19859</strain>
    </source>
</reference>
<keyword evidence="5" id="KW-1185">Reference proteome</keyword>
<dbReference type="Proteomes" id="UP000290037">
    <property type="component" value="Unassembled WGS sequence"/>
</dbReference>
<gene>
    <name evidence="2" type="ORF">DSM01_1078</name>
    <name evidence="3" type="ORF">SAMN04487999_1783</name>
</gene>
<sequence length="366" mass="42900">MKLKLTLAFLIICWSKMLACSCAYEPDFQTKEDLEEYRFIAHVKVQGVEAAEGIDSEWPIHQMNFELLELYKGAPTKEILVSGSHPSLDGWTSCDLAERADEEWIIFGYYDSHKEKLITGYCTRSKRIKRANGFEDLKYPNQLTLKKKLQQVFDKKTNQPTYEGARIVYYPNGTKQLEEHYENGVLNGKRLLYYPNETLQSIQQYSNGAKTGKFKWYSDKEQLTKTETFKNNFPVDTTLIWHEIDTSYMSLKIYSGLNNVAMEEAKSILAKPSLCIQRIFNEQGELLSNITYYQNGIKNDEHLYFPDQKKEHIRYYYKNGTLRSELYKENGLNTGVYKDWDEQGKLLRSWEYDEKGEVIEGSRKDY</sequence>
<dbReference type="RefSeq" id="WP_072982336.1">
    <property type="nucleotide sequence ID" value="NZ_FQXT01000003.1"/>
</dbReference>
<dbReference type="Gene3D" id="2.20.110.10">
    <property type="entry name" value="Histone H3 K4-specific methyltransferase SET7/9 N-terminal domain"/>
    <property type="match status" value="1"/>
</dbReference>
<evidence type="ECO:0000313" key="4">
    <source>
        <dbReference type="Proteomes" id="UP000184240"/>
    </source>
</evidence>
<name>A0A1M5XYF8_9FLAO</name>
<dbReference type="EMBL" id="FQXT01000003">
    <property type="protein sequence ID" value="SHI04568.1"/>
    <property type="molecule type" value="Genomic_DNA"/>
</dbReference>
<dbReference type="Proteomes" id="UP000184240">
    <property type="component" value="Unassembled WGS sequence"/>
</dbReference>
<protein>
    <submittedName>
        <fullName evidence="2">Antitoxin component YwqK of YwqJK toxin-antitoxin module</fullName>
    </submittedName>
    <submittedName>
        <fullName evidence="3">Antitoxin component YwqK of the YwqJK toxin-antitoxin module</fullName>
    </submittedName>
</protein>
<dbReference type="OrthoDB" id="7342920at2"/>
<feature type="signal peptide" evidence="1">
    <location>
        <begin position="1"/>
        <end position="19"/>
    </location>
</feature>
<dbReference type="SUPFAM" id="SSF82185">
    <property type="entry name" value="Histone H3 K4-specific methyltransferase SET7/9 N-terminal domain"/>
    <property type="match status" value="1"/>
</dbReference>
<keyword evidence="1" id="KW-0732">Signal</keyword>
<evidence type="ECO:0000313" key="5">
    <source>
        <dbReference type="Proteomes" id="UP000290037"/>
    </source>
</evidence>
<evidence type="ECO:0000256" key="1">
    <source>
        <dbReference type="SAM" id="SignalP"/>
    </source>
</evidence>
<reference evidence="2 5" key="3">
    <citation type="submission" date="2018-07" db="EMBL/GenBank/DDBJ databases">
        <title>Leeuwenhoekiella genomics.</title>
        <authorList>
            <person name="Tahon G."/>
            <person name="Willems A."/>
        </authorList>
    </citation>
    <scope>NUCLEOTIDE SEQUENCE [LARGE SCALE GENOMIC DNA]</scope>
    <source>
        <strain evidence="2 5">LMG 24856</strain>
    </source>
</reference>